<evidence type="ECO:0000256" key="3">
    <source>
        <dbReference type="ARBA" id="ARBA00008417"/>
    </source>
</evidence>
<evidence type="ECO:0000256" key="12">
    <source>
        <dbReference type="ARBA" id="ARBA00023136"/>
    </source>
</evidence>
<evidence type="ECO:0000256" key="14">
    <source>
        <dbReference type="ARBA" id="ARBA00031636"/>
    </source>
</evidence>
<dbReference type="EMBL" id="SXDP01000001">
    <property type="protein sequence ID" value="NEZ45809.1"/>
    <property type="molecule type" value="Genomic_DNA"/>
</dbReference>
<comment type="similarity">
    <text evidence="3">Belongs to the multi antimicrobial extrusion (MATE) (TC 2.A.66.1) family. MepA subfamily.</text>
</comment>
<organism evidence="16 17">
    <name type="scientific">Clostridium niameyense</name>
    <dbReference type="NCBI Taxonomy" id="1622073"/>
    <lineage>
        <taxon>Bacteria</taxon>
        <taxon>Bacillati</taxon>
        <taxon>Bacillota</taxon>
        <taxon>Clostridia</taxon>
        <taxon>Eubacteriales</taxon>
        <taxon>Clostridiaceae</taxon>
        <taxon>Clostridium</taxon>
    </lineage>
</organism>
<sequence>MGIDYKVFSKVKVEKALFKFAVPAMISLLVMELYNMVDTVFTGIAIGPEAIGALTIAFPVQRLIAALGMMVAVGASTAVARCLGKKDYDNLRSVILNSINITIIIMVSLTFLIALFKNSMIKNLLGASESMFPYANEYISIVIFGGLFQSLTLVICYIMTSLGYTNITLKATSLGALLNVIIDYILVMHFSVGIKGAAIATVISQFISFIYALYKFLQVKRKIGLTIDFKFNLEKDILNSIIGVGFSSFIIEISDAVVAIILNNILSVYGGDNAIVIVGATTKISMFLFITVMGITSAMQPLAAFNIGAKNYKRVREVVIKSIIAVTAATSILWLIMLIFSSSIIGIFLKETVLLKETVRAFRIIISVFPTIGIYYVAIYYYQSLGRARTSLILSVYRQMIIFIPVLFILVSIFKLEGAWIAYPVSDIISAVTGVVYVRRALKGKEMTARLREQRQAEKSEKKSFNGRSLEVGGL</sequence>
<feature type="transmembrane region" description="Helical" evidence="15">
    <location>
        <begin position="394"/>
        <end position="414"/>
    </location>
</feature>
<feature type="transmembrane region" description="Helical" evidence="15">
    <location>
        <begin position="138"/>
        <end position="159"/>
    </location>
</feature>
<name>A0A6M0R876_9CLOT</name>
<evidence type="ECO:0000313" key="17">
    <source>
        <dbReference type="Proteomes" id="UP000473885"/>
    </source>
</evidence>
<feature type="transmembrane region" description="Helical" evidence="15">
    <location>
        <begin position="318"/>
        <end position="349"/>
    </location>
</feature>
<dbReference type="RefSeq" id="WP_163248203.1">
    <property type="nucleotide sequence ID" value="NZ_SXDP01000001.1"/>
</dbReference>
<protein>
    <recommendedName>
        <fullName evidence="5">Multidrug export protein MepA</fullName>
    </recommendedName>
    <alternativeName>
        <fullName evidence="14">Multidrug-efflux transporter</fullName>
    </alternativeName>
    <alternativeName>
        <fullName evidence="4">Probable multidrug resistance protein NorM</fullName>
    </alternativeName>
</protein>
<dbReference type="GO" id="GO:0005886">
    <property type="term" value="C:plasma membrane"/>
    <property type="evidence" value="ECO:0007669"/>
    <property type="project" value="UniProtKB-SubCell"/>
</dbReference>
<evidence type="ECO:0000256" key="15">
    <source>
        <dbReference type="SAM" id="Phobius"/>
    </source>
</evidence>
<evidence type="ECO:0000256" key="7">
    <source>
        <dbReference type="ARBA" id="ARBA00022449"/>
    </source>
</evidence>
<evidence type="ECO:0000256" key="8">
    <source>
        <dbReference type="ARBA" id="ARBA00022475"/>
    </source>
</evidence>
<dbReference type="InterPro" id="IPR002528">
    <property type="entry name" value="MATE_fam"/>
</dbReference>
<evidence type="ECO:0000256" key="13">
    <source>
        <dbReference type="ARBA" id="ARBA00023251"/>
    </source>
</evidence>
<keyword evidence="12 15" id="KW-0472">Membrane</keyword>
<comment type="caution">
    <text evidence="16">The sequence shown here is derived from an EMBL/GenBank/DDBJ whole genome shotgun (WGS) entry which is preliminary data.</text>
</comment>
<keyword evidence="6" id="KW-0813">Transport</keyword>
<reference evidence="16 17" key="1">
    <citation type="submission" date="2019-04" db="EMBL/GenBank/DDBJ databases">
        <title>Genome sequencing of Clostridium botulinum Groups I-IV and Clostridium butyricum.</title>
        <authorList>
            <person name="Brunt J."/>
            <person name="Van Vliet A.H.M."/>
            <person name="Stringer S.C."/>
            <person name="Carter A.T."/>
            <person name="Peck M.W."/>
        </authorList>
    </citation>
    <scope>NUCLEOTIDE SEQUENCE [LARGE SCALE GENOMIC DNA]</scope>
    <source>
        <strain evidence="16 17">IFR 18/094</strain>
    </source>
</reference>
<evidence type="ECO:0000313" key="16">
    <source>
        <dbReference type="EMBL" id="NEZ45809.1"/>
    </source>
</evidence>
<evidence type="ECO:0000256" key="5">
    <source>
        <dbReference type="ARBA" id="ARBA00022106"/>
    </source>
</evidence>
<dbReference type="AlphaFoldDB" id="A0A6M0R876"/>
<dbReference type="CDD" id="cd13143">
    <property type="entry name" value="MATE_MepA_like"/>
    <property type="match status" value="1"/>
</dbReference>
<dbReference type="InterPro" id="IPR045070">
    <property type="entry name" value="MATE_MepA-like"/>
</dbReference>
<feature type="transmembrane region" description="Helical" evidence="15">
    <location>
        <begin position="16"/>
        <end position="34"/>
    </location>
</feature>
<accession>A0A6M0R876</accession>
<keyword evidence="11" id="KW-0406">Ion transport</keyword>
<dbReference type="InterPro" id="IPR048279">
    <property type="entry name" value="MdtK-like"/>
</dbReference>
<dbReference type="InterPro" id="IPR050222">
    <property type="entry name" value="MATE_MdtK"/>
</dbReference>
<evidence type="ECO:0000256" key="6">
    <source>
        <dbReference type="ARBA" id="ARBA00022448"/>
    </source>
</evidence>
<dbReference type="PIRSF" id="PIRSF006603">
    <property type="entry name" value="DinF"/>
    <property type="match status" value="1"/>
</dbReference>
<feature type="transmembrane region" description="Helical" evidence="15">
    <location>
        <begin position="361"/>
        <end position="382"/>
    </location>
</feature>
<dbReference type="GO" id="GO:0006811">
    <property type="term" value="P:monoatomic ion transport"/>
    <property type="evidence" value="ECO:0007669"/>
    <property type="project" value="UniProtKB-KW"/>
</dbReference>
<feature type="transmembrane region" description="Helical" evidence="15">
    <location>
        <begin position="420"/>
        <end position="438"/>
    </location>
</feature>
<comment type="function">
    <text evidence="1">Multidrug efflux pump.</text>
</comment>
<proteinExistence type="inferred from homology"/>
<keyword evidence="10 15" id="KW-1133">Transmembrane helix</keyword>
<dbReference type="GO" id="GO:0042910">
    <property type="term" value="F:xenobiotic transmembrane transporter activity"/>
    <property type="evidence" value="ECO:0007669"/>
    <property type="project" value="InterPro"/>
</dbReference>
<feature type="transmembrane region" description="Helical" evidence="15">
    <location>
        <begin position="171"/>
        <end position="191"/>
    </location>
</feature>
<keyword evidence="13" id="KW-0046">Antibiotic resistance</keyword>
<feature type="transmembrane region" description="Helical" evidence="15">
    <location>
        <begin position="197"/>
        <end position="217"/>
    </location>
</feature>
<dbReference type="GO" id="GO:0046677">
    <property type="term" value="P:response to antibiotic"/>
    <property type="evidence" value="ECO:0007669"/>
    <property type="project" value="UniProtKB-KW"/>
</dbReference>
<gene>
    <name evidence="16" type="ORF">FDF74_01130</name>
</gene>
<dbReference type="Pfam" id="PF01554">
    <property type="entry name" value="MatE"/>
    <property type="match status" value="2"/>
</dbReference>
<evidence type="ECO:0000256" key="1">
    <source>
        <dbReference type="ARBA" id="ARBA00003408"/>
    </source>
</evidence>
<dbReference type="PANTHER" id="PTHR43298">
    <property type="entry name" value="MULTIDRUG RESISTANCE PROTEIN NORM-RELATED"/>
    <property type="match status" value="1"/>
</dbReference>
<feature type="transmembrane region" description="Helical" evidence="15">
    <location>
        <begin position="63"/>
        <end position="83"/>
    </location>
</feature>
<evidence type="ECO:0000256" key="10">
    <source>
        <dbReference type="ARBA" id="ARBA00022989"/>
    </source>
</evidence>
<feature type="transmembrane region" description="Helical" evidence="15">
    <location>
        <begin position="95"/>
        <end position="116"/>
    </location>
</feature>
<dbReference type="GO" id="GO:0015297">
    <property type="term" value="F:antiporter activity"/>
    <property type="evidence" value="ECO:0007669"/>
    <property type="project" value="UniProtKB-KW"/>
</dbReference>
<keyword evidence="9 15" id="KW-0812">Transmembrane</keyword>
<dbReference type="NCBIfam" id="TIGR00797">
    <property type="entry name" value="matE"/>
    <property type="match status" value="1"/>
</dbReference>
<dbReference type="PANTHER" id="PTHR43298:SF2">
    <property type="entry name" value="FMN_FAD EXPORTER YEEO-RELATED"/>
    <property type="match status" value="1"/>
</dbReference>
<feature type="transmembrane region" description="Helical" evidence="15">
    <location>
        <begin position="274"/>
        <end position="297"/>
    </location>
</feature>
<evidence type="ECO:0000256" key="4">
    <source>
        <dbReference type="ARBA" id="ARBA00020268"/>
    </source>
</evidence>
<evidence type="ECO:0000256" key="11">
    <source>
        <dbReference type="ARBA" id="ARBA00023065"/>
    </source>
</evidence>
<evidence type="ECO:0000256" key="9">
    <source>
        <dbReference type="ARBA" id="ARBA00022692"/>
    </source>
</evidence>
<comment type="subcellular location">
    <subcellularLocation>
        <location evidence="2">Cell membrane</location>
        <topology evidence="2">Multi-pass membrane protein</topology>
    </subcellularLocation>
</comment>
<evidence type="ECO:0000256" key="2">
    <source>
        <dbReference type="ARBA" id="ARBA00004651"/>
    </source>
</evidence>
<keyword evidence="17" id="KW-1185">Reference proteome</keyword>
<feature type="transmembrane region" description="Helical" evidence="15">
    <location>
        <begin position="237"/>
        <end position="262"/>
    </location>
</feature>
<keyword evidence="8" id="KW-1003">Cell membrane</keyword>
<keyword evidence="7" id="KW-0050">Antiport</keyword>
<dbReference type="Proteomes" id="UP000473885">
    <property type="component" value="Unassembled WGS sequence"/>
</dbReference>